<dbReference type="NCBIfam" id="TIGR00431">
    <property type="entry name" value="TruB"/>
    <property type="match status" value="1"/>
</dbReference>
<comment type="similarity">
    <text evidence="2 5">Belongs to the pseudouridine synthase TruB family. Type 1 subfamily.</text>
</comment>
<comment type="function">
    <text evidence="5">Responsible for synthesis of pseudouridine from uracil-55 in the psi GC loop of transfer RNAs.</text>
</comment>
<evidence type="ECO:0000256" key="2">
    <source>
        <dbReference type="ARBA" id="ARBA00005642"/>
    </source>
</evidence>
<dbReference type="EMBL" id="JACBZY010000001">
    <property type="protein sequence ID" value="NYG99715.1"/>
    <property type="molecule type" value="Genomic_DNA"/>
</dbReference>
<protein>
    <recommendedName>
        <fullName evidence="5">tRNA pseudouridine synthase B</fullName>
        <ecNumber evidence="5">5.4.99.25</ecNumber>
    </recommendedName>
    <alternativeName>
        <fullName evidence="5">tRNA pseudouridine(55) synthase</fullName>
        <shortName evidence="5">Psi55 synthase</shortName>
    </alternativeName>
    <alternativeName>
        <fullName evidence="5">tRNA pseudouridylate synthase</fullName>
    </alternativeName>
    <alternativeName>
        <fullName evidence="5">tRNA-uridine isomerase</fullName>
    </alternativeName>
</protein>
<feature type="domain" description="tRNA pseudouridylate synthase B C-terminal" evidence="8">
    <location>
        <begin position="205"/>
        <end position="235"/>
    </location>
</feature>
<proteinExistence type="inferred from homology"/>
<evidence type="ECO:0000256" key="1">
    <source>
        <dbReference type="ARBA" id="ARBA00000385"/>
    </source>
</evidence>
<sequence>MSGVQHENPAEAPPTEASLNEGRVERPKPASGILLVDKPLGVTSHDVVRIVRRTAGTRKVGHAGTLDPLATGLMLIGIESSTRLLTYLVGLDKEYTATIRLGRSTTTDDAEGESTGGADASGLDPDDVDAAIGGLTGLIRQRPSDYSAIKVQGRRAYDLARQGEKVELAEREVTVATFEVLDRRVDGEHLDLDVRVEVSSGTYVRALARDLGTTLGVGGHLTALRRTRVGPFGLDAAAPPDESLLEGMRTPASVAAALFPTVQLDAEQLTELVHGRRPSLVAPEHELAVSEIVAALTPDERLAGLVALRRGVARVLVNFPTAEVLS</sequence>
<feature type="region of interest" description="Disordered" evidence="6">
    <location>
        <begin position="1"/>
        <end position="26"/>
    </location>
</feature>
<dbReference type="Proteomes" id="UP000553888">
    <property type="component" value="Unassembled WGS sequence"/>
</dbReference>
<dbReference type="InterPro" id="IPR020103">
    <property type="entry name" value="PsdUridine_synth_cat_dom_sf"/>
</dbReference>
<keyword evidence="10" id="KW-1185">Reference proteome</keyword>
<accession>A0A852YR40</accession>
<dbReference type="Gene3D" id="3.30.2350.10">
    <property type="entry name" value="Pseudouridine synthase"/>
    <property type="match status" value="1"/>
</dbReference>
<evidence type="ECO:0000256" key="3">
    <source>
        <dbReference type="ARBA" id="ARBA00022694"/>
    </source>
</evidence>
<dbReference type="Pfam" id="PF01509">
    <property type="entry name" value="TruB_N"/>
    <property type="match status" value="1"/>
</dbReference>
<dbReference type="InterPro" id="IPR032819">
    <property type="entry name" value="TruB_C"/>
</dbReference>
<evidence type="ECO:0000256" key="4">
    <source>
        <dbReference type="ARBA" id="ARBA00023235"/>
    </source>
</evidence>
<gene>
    <name evidence="5" type="primary">truB</name>
    <name evidence="9" type="ORF">BJ979_002341</name>
</gene>
<keyword evidence="4 5" id="KW-0413">Isomerase</keyword>
<evidence type="ECO:0000259" key="7">
    <source>
        <dbReference type="Pfam" id="PF01509"/>
    </source>
</evidence>
<reference evidence="9 10" key="1">
    <citation type="submission" date="2020-07" db="EMBL/GenBank/DDBJ databases">
        <title>Sequencing the genomes of 1000 actinobacteria strains.</title>
        <authorList>
            <person name="Klenk H.-P."/>
        </authorList>
    </citation>
    <scope>NUCLEOTIDE SEQUENCE [LARGE SCALE GENOMIC DNA]</scope>
    <source>
        <strain evidence="9 10">DSM 23141</strain>
    </source>
</reference>
<dbReference type="EC" id="5.4.99.25" evidence="5"/>
<dbReference type="HAMAP" id="MF_01080">
    <property type="entry name" value="TruB_bact"/>
    <property type="match status" value="1"/>
</dbReference>
<dbReference type="GO" id="GO:0160148">
    <property type="term" value="F:tRNA pseudouridine(55) synthase activity"/>
    <property type="evidence" value="ECO:0007669"/>
    <property type="project" value="UniProtKB-EC"/>
</dbReference>
<dbReference type="SUPFAM" id="SSF55120">
    <property type="entry name" value="Pseudouridine synthase"/>
    <property type="match status" value="1"/>
</dbReference>
<dbReference type="InterPro" id="IPR014780">
    <property type="entry name" value="tRNA_psdUridine_synth_TruB"/>
</dbReference>
<dbReference type="InterPro" id="IPR036974">
    <property type="entry name" value="PUA_sf"/>
</dbReference>
<name>A0A852YR40_9MICO</name>
<dbReference type="CDD" id="cd02573">
    <property type="entry name" value="PseudoU_synth_EcTruB"/>
    <property type="match status" value="1"/>
</dbReference>
<dbReference type="GO" id="GO:0003723">
    <property type="term" value="F:RNA binding"/>
    <property type="evidence" value="ECO:0007669"/>
    <property type="project" value="InterPro"/>
</dbReference>
<dbReference type="GO" id="GO:0031119">
    <property type="term" value="P:tRNA pseudouridine synthesis"/>
    <property type="evidence" value="ECO:0007669"/>
    <property type="project" value="UniProtKB-UniRule"/>
</dbReference>
<evidence type="ECO:0000259" key="8">
    <source>
        <dbReference type="Pfam" id="PF16198"/>
    </source>
</evidence>
<dbReference type="Pfam" id="PF16198">
    <property type="entry name" value="TruB_C_2"/>
    <property type="match status" value="1"/>
</dbReference>
<feature type="domain" description="Pseudouridine synthase II N-terminal" evidence="7">
    <location>
        <begin position="52"/>
        <end position="204"/>
    </location>
</feature>
<dbReference type="PANTHER" id="PTHR13767:SF2">
    <property type="entry name" value="PSEUDOURIDYLATE SYNTHASE TRUB1"/>
    <property type="match status" value="1"/>
</dbReference>
<dbReference type="InterPro" id="IPR002501">
    <property type="entry name" value="PsdUridine_synth_N"/>
</dbReference>
<dbReference type="PANTHER" id="PTHR13767">
    <property type="entry name" value="TRNA-PSEUDOURIDINE SYNTHASE"/>
    <property type="match status" value="1"/>
</dbReference>
<dbReference type="Gene3D" id="2.30.130.10">
    <property type="entry name" value="PUA domain"/>
    <property type="match status" value="1"/>
</dbReference>
<evidence type="ECO:0000256" key="6">
    <source>
        <dbReference type="SAM" id="MobiDB-lite"/>
    </source>
</evidence>
<keyword evidence="3 5" id="KW-0819">tRNA processing</keyword>
<dbReference type="GO" id="GO:1990481">
    <property type="term" value="P:mRNA pseudouridine synthesis"/>
    <property type="evidence" value="ECO:0007669"/>
    <property type="project" value="TreeGrafter"/>
</dbReference>
<comment type="caution">
    <text evidence="9">The sequence shown here is derived from an EMBL/GenBank/DDBJ whole genome shotgun (WGS) entry which is preliminary data.</text>
</comment>
<evidence type="ECO:0000313" key="9">
    <source>
        <dbReference type="EMBL" id="NYG99715.1"/>
    </source>
</evidence>
<evidence type="ECO:0000256" key="5">
    <source>
        <dbReference type="HAMAP-Rule" id="MF_01080"/>
    </source>
</evidence>
<feature type="active site" description="Nucleophile" evidence="5">
    <location>
        <position position="67"/>
    </location>
</feature>
<dbReference type="AlphaFoldDB" id="A0A852YR40"/>
<feature type="region of interest" description="Disordered" evidence="6">
    <location>
        <begin position="104"/>
        <end position="123"/>
    </location>
</feature>
<organism evidence="9 10">
    <name type="scientific">Schumannella luteola</name>
    <dbReference type="NCBI Taxonomy" id="472059"/>
    <lineage>
        <taxon>Bacteria</taxon>
        <taxon>Bacillati</taxon>
        <taxon>Actinomycetota</taxon>
        <taxon>Actinomycetes</taxon>
        <taxon>Micrococcales</taxon>
        <taxon>Microbacteriaceae</taxon>
        <taxon>Schumannella</taxon>
    </lineage>
</organism>
<comment type="catalytic activity">
    <reaction evidence="1 5">
        <text>uridine(55) in tRNA = pseudouridine(55) in tRNA</text>
        <dbReference type="Rhea" id="RHEA:42532"/>
        <dbReference type="Rhea" id="RHEA-COMP:10101"/>
        <dbReference type="Rhea" id="RHEA-COMP:10102"/>
        <dbReference type="ChEBI" id="CHEBI:65314"/>
        <dbReference type="ChEBI" id="CHEBI:65315"/>
        <dbReference type="EC" id="5.4.99.25"/>
    </reaction>
</comment>
<evidence type="ECO:0000313" key="10">
    <source>
        <dbReference type="Proteomes" id="UP000553888"/>
    </source>
</evidence>